<evidence type="ECO:0000256" key="1">
    <source>
        <dbReference type="SAM" id="MobiDB-lite"/>
    </source>
</evidence>
<dbReference type="EMBL" id="QEKW01000014">
    <property type="protein sequence ID" value="PVZ05768.1"/>
    <property type="molecule type" value="Genomic_DNA"/>
</dbReference>
<sequence length="119" mass="13089">MGEDVERLEAQVSTLDRLDAETAETIRGVLGRRAPDLLRALESTDAPSMGVREQVEDVLATEFEREVAGPDWEPTAYGVRVDDAVGRFLISYPITQPTKGTVEWPPTPDLRGPERAGQP</sequence>
<dbReference type="AlphaFoldDB" id="A0A2U1F0R7"/>
<evidence type="ECO:0000313" key="3">
    <source>
        <dbReference type="Proteomes" id="UP000245639"/>
    </source>
</evidence>
<dbReference type="Proteomes" id="UP000245639">
    <property type="component" value="Unassembled WGS sequence"/>
</dbReference>
<keyword evidence="3" id="KW-1185">Reference proteome</keyword>
<protein>
    <submittedName>
        <fullName evidence="2">Uncharacterized protein</fullName>
    </submittedName>
</protein>
<dbReference type="RefSeq" id="WP_133252010.1">
    <property type="nucleotide sequence ID" value="NZ_QEKW01000014.1"/>
</dbReference>
<reference evidence="2 3" key="1">
    <citation type="submission" date="2018-04" db="EMBL/GenBank/DDBJ databases">
        <title>Genomic Encyclopedia of Type Strains, Phase IV (KMG-IV): sequencing the most valuable type-strain genomes for metagenomic binning, comparative biology and taxonomic classification.</title>
        <authorList>
            <person name="Goeker M."/>
        </authorList>
    </citation>
    <scope>NUCLEOTIDE SEQUENCE [LARGE SCALE GENOMIC DNA]</scope>
    <source>
        <strain evidence="2 3">DSM 45771</strain>
    </source>
</reference>
<organism evidence="2 3">
    <name type="scientific">Actinomycetospora cinnamomea</name>
    <dbReference type="NCBI Taxonomy" id="663609"/>
    <lineage>
        <taxon>Bacteria</taxon>
        <taxon>Bacillati</taxon>
        <taxon>Actinomycetota</taxon>
        <taxon>Actinomycetes</taxon>
        <taxon>Pseudonocardiales</taxon>
        <taxon>Pseudonocardiaceae</taxon>
        <taxon>Actinomycetospora</taxon>
    </lineage>
</organism>
<comment type="caution">
    <text evidence="2">The sequence shown here is derived from an EMBL/GenBank/DDBJ whole genome shotgun (WGS) entry which is preliminary data.</text>
</comment>
<evidence type="ECO:0000313" key="2">
    <source>
        <dbReference type="EMBL" id="PVZ05768.1"/>
    </source>
</evidence>
<name>A0A2U1F0R7_9PSEU</name>
<gene>
    <name evidence="2" type="ORF">C8D89_11422</name>
</gene>
<proteinExistence type="predicted"/>
<feature type="region of interest" description="Disordered" evidence="1">
    <location>
        <begin position="97"/>
        <end position="119"/>
    </location>
</feature>
<accession>A0A2U1F0R7</accession>